<evidence type="ECO:0000256" key="6">
    <source>
        <dbReference type="ARBA" id="ARBA00022842"/>
    </source>
</evidence>
<evidence type="ECO:0000256" key="4">
    <source>
        <dbReference type="ARBA" id="ARBA00022723"/>
    </source>
</evidence>
<organism evidence="9 10">
    <name type="scientific">Pseudonocardia asaccharolytica DSM 44247 = NBRC 16224</name>
    <dbReference type="NCBI Taxonomy" id="1123024"/>
    <lineage>
        <taxon>Bacteria</taxon>
        <taxon>Bacillati</taxon>
        <taxon>Actinomycetota</taxon>
        <taxon>Actinomycetes</taxon>
        <taxon>Pseudonocardiales</taxon>
        <taxon>Pseudonocardiaceae</taxon>
        <taxon>Pseudonocardia</taxon>
    </lineage>
</organism>
<evidence type="ECO:0000256" key="3">
    <source>
        <dbReference type="ARBA" id="ARBA00022722"/>
    </source>
</evidence>
<dbReference type="GO" id="GO:0016787">
    <property type="term" value="F:hydrolase activity"/>
    <property type="evidence" value="ECO:0007669"/>
    <property type="project" value="UniProtKB-KW"/>
</dbReference>
<evidence type="ECO:0000313" key="10">
    <source>
        <dbReference type="Proteomes" id="UP000321328"/>
    </source>
</evidence>
<dbReference type="GO" id="GO:0004518">
    <property type="term" value="F:nuclease activity"/>
    <property type="evidence" value="ECO:0007669"/>
    <property type="project" value="UniProtKB-KW"/>
</dbReference>
<dbReference type="CDD" id="cd18749">
    <property type="entry name" value="PIN_VapC4-5_FitB-like"/>
    <property type="match status" value="1"/>
</dbReference>
<feature type="domain" description="PIN" evidence="8">
    <location>
        <begin position="4"/>
        <end position="117"/>
    </location>
</feature>
<dbReference type="PANTHER" id="PTHR33653:SF1">
    <property type="entry name" value="RIBONUCLEASE VAPC2"/>
    <property type="match status" value="1"/>
</dbReference>
<comment type="caution">
    <text evidence="9">The sequence shown here is derived from an EMBL/GenBank/DDBJ whole genome shotgun (WGS) entry which is preliminary data.</text>
</comment>
<evidence type="ECO:0000313" key="9">
    <source>
        <dbReference type="EMBL" id="GEL16328.1"/>
    </source>
</evidence>
<evidence type="ECO:0000256" key="1">
    <source>
        <dbReference type="ARBA" id="ARBA00001946"/>
    </source>
</evidence>
<keyword evidence="3" id="KW-0540">Nuclease</keyword>
<keyword evidence="4" id="KW-0479">Metal-binding</keyword>
<dbReference type="GO" id="GO:0046872">
    <property type="term" value="F:metal ion binding"/>
    <property type="evidence" value="ECO:0007669"/>
    <property type="project" value="UniProtKB-KW"/>
</dbReference>
<evidence type="ECO:0000256" key="2">
    <source>
        <dbReference type="ARBA" id="ARBA00022649"/>
    </source>
</evidence>
<dbReference type="STRING" id="1123024.GCA_000423625_01022"/>
<sequence length="133" mass="14891">MRPVVLDTDVSSQILKNRLAGPLATKLIGTTWCVTFVTVAELWQWAEIRHWGHRTREQLDDWLGHVVILDSDDASSRTWGRICATARLRGSTRPVNDSWIAACCLANDLPLATLNTKDYADFAEHDGLVLMTS</sequence>
<dbReference type="InterPro" id="IPR029060">
    <property type="entry name" value="PIN-like_dom_sf"/>
</dbReference>
<dbReference type="InterPro" id="IPR050556">
    <property type="entry name" value="Type_II_TA_system_RNase"/>
</dbReference>
<dbReference type="Gene3D" id="3.40.50.1010">
    <property type="entry name" value="5'-nuclease"/>
    <property type="match status" value="1"/>
</dbReference>
<dbReference type="InterPro" id="IPR002716">
    <property type="entry name" value="PIN_dom"/>
</dbReference>
<dbReference type="Proteomes" id="UP000321328">
    <property type="component" value="Unassembled WGS sequence"/>
</dbReference>
<keyword evidence="5" id="KW-0378">Hydrolase</keyword>
<evidence type="ECO:0000259" key="8">
    <source>
        <dbReference type="Pfam" id="PF01850"/>
    </source>
</evidence>
<dbReference type="SUPFAM" id="SSF88723">
    <property type="entry name" value="PIN domain-like"/>
    <property type="match status" value="1"/>
</dbReference>
<comment type="cofactor">
    <cofactor evidence="1">
        <name>Mg(2+)</name>
        <dbReference type="ChEBI" id="CHEBI:18420"/>
    </cofactor>
</comment>
<dbReference type="EMBL" id="BJVI01000001">
    <property type="protein sequence ID" value="GEL16328.1"/>
    <property type="molecule type" value="Genomic_DNA"/>
</dbReference>
<dbReference type="RefSeq" id="WP_028929129.1">
    <property type="nucleotide sequence ID" value="NZ_AUII01000003.1"/>
</dbReference>
<keyword evidence="6" id="KW-0460">Magnesium</keyword>
<dbReference type="OrthoDB" id="9799448at2"/>
<evidence type="ECO:0000256" key="5">
    <source>
        <dbReference type="ARBA" id="ARBA00022801"/>
    </source>
</evidence>
<gene>
    <name evidence="9" type="ORF">PA7_01650</name>
</gene>
<protein>
    <recommendedName>
        <fullName evidence="8">PIN domain-containing protein</fullName>
    </recommendedName>
</protein>
<dbReference type="Pfam" id="PF01850">
    <property type="entry name" value="PIN"/>
    <property type="match status" value="1"/>
</dbReference>
<evidence type="ECO:0000256" key="7">
    <source>
        <dbReference type="ARBA" id="ARBA00038093"/>
    </source>
</evidence>
<dbReference type="AlphaFoldDB" id="A0A511D0D9"/>
<comment type="similarity">
    <text evidence="7">Belongs to the PINc/VapC protein family.</text>
</comment>
<accession>A0A511D0D9</accession>
<proteinExistence type="inferred from homology"/>
<dbReference type="PANTHER" id="PTHR33653">
    <property type="entry name" value="RIBONUCLEASE VAPC2"/>
    <property type="match status" value="1"/>
</dbReference>
<name>A0A511D0D9_9PSEU</name>
<keyword evidence="2" id="KW-1277">Toxin-antitoxin system</keyword>
<reference evidence="9 10" key="1">
    <citation type="submission" date="2019-07" db="EMBL/GenBank/DDBJ databases">
        <title>Whole genome shotgun sequence of Pseudonocardia asaccharolytica NBRC 16224.</title>
        <authorList>
            <person name="Hosoyama A."/>
            <person name="Uohara A."/>
            <person name="Ohji S."/>
            <person name="Ichikawa N."/>
        </authorList>
    </citation>
    <scope>NUCLEOTIDE SEQUENCE [LARGE SCALE GENOMIC DNA]</scope>
    <source>
        <strain evidence="9 10">NBRC 16224</strain>
    </source>
</reference>
<keyword evidence="10" id="KW-1185">Reference proteome</keyword>